<feature type="region of interest" description="Disordered" evidence="1">
    <location>
        <begin position="30"/>
        <end position="53"/>
    </location>
</feature>
<proteinExistence type="predicted"/>
<dbReference type="AlphaFoldDB" id="A0A1H1QHV7"/>
<keyword evidence="4" id="KW-1185">Reference proteome</keyword>
<evidence type="ECO:0000256" key="2">
    <source>
        <dbReference type="SAM" id="Phobius"/>
    </source>
</evidence>
<evidence type="ECO:0000313" key="3">
    <source>
        <dbReference type="EMBL" id="SDS22907.1"/>
    </source>
</evidence>
<feature type="transmembrane region" description="Helical" evidence="2">
    <location>
        <begin position="6"/>
        <end position="28"/>
    </location>
</feature>
<protein>
    <submittedName>
        <fullName evidence="3">Uncharacterized protein</fullName>
    </submittedName>
</protein>
<dbReference type="STRING" id="642780.SAMN04488570_1417"/>
<dbReference type="Proteomes" id="UP000198859">
    <property type="component" value="Chromosome I"/>
</dbReference>
<organism evidence="3 4">
    <name type="scientific">Nocardioides scoriae</name>
    <dbReference type="NCBI Taxonomy" id="642780"/>
    <lineage>
        <taxon>Bacteria</taxon>
        <taxon>Bacillati</taxon>
        <taxon>Actinomycetota</taxon>
        <taxon>Actinomycetes</taxon>
        <taxon>Propionibacteriales</taxon>
        <taxon>Nocardioidaceae</taxon>
        <taxon>Nocardioides</taxon>
    </lineage>
</organism>
<dbReference type="RefSeq" id="WP_157682775.1">
    <property type="nucleotide sequence ID" value="NZ_LT629757.1"/>
</dbReference>
<gene>
    <name evidence="3" type="ORF">SAMN04488570_1417</name>
</gene>
<name>A0A1H1QHV7_9ACTN</name>
<keyword evidence="2" id="KW-0472">Membrane</keyword>
<keyword evidence="2" id="KW-0812">Transmembrane</keyword>
<sequence>MVGTSIVTTIASVVAGGAVAAVSIVGLVSSQTSAPSESPADVNAPVVIDYGSN</sequence>
<accession>A0A1H1QHV7</accession>
<evidence type="ECO:0000256" key="1">
    <source>
        <dbReference type="SAM" id="MobiDB-lite"/>
    </source>
</evidence>
<evidence type="ECO:0000313" key="4">
    <source>
        <dbReference type="Proteomes" id="UP000198859"/>
    </source>
</evidence>
<keyword evidence="2" id="KW-1133">Transmembrane helix</keyword>
<reference evidence="4" key="1">
    <citation type="submission" date="2016-10" db="EMBL/GenBank/DDBJ databases">
        <authorList>
            <person name="Varghese N."/>
            <person name="Submissions S."/>
        </authorList>
    </citation>
    <scope>NUCLEOTIDE SEQUENCE [LARGE SCALE GENOMIC DNA]</scope>
    <source>
        <strain evidence="4">DSM 22127</strain>
    </source>
</reference>
<dbReference type="EMBL" id="LT629757">
    <property type="protein sequence ID" value="SDS22907.1"/>
    <property type="molecule type" value="Genomic_DNA"/>
</dbReference>